<accession>A0A2M7XEY0</accession>
<dbReference type="GO" id="GO:0005524">
    <property type="term" value="F:ATP binding"/>
    <property type="evidence" value="ECO:0007669"/>
    <property type="project" value="UniProtKB-KW"/>
</dbReference>
<evidence type="ECO:0000313" key="4">
    <source>
        <dbReference type="Proteomes" id="UP000231263"/>
    </source>
</evidence>
<protein>
    <recommendedName>
        <fullName evidence="5">ATPase dynein-related AAA domain-containing protein</fullName>
    </recommendedName>
</protein>
<sequence length="655" mass="74397">MVKKAIDVFAGAFARESLKRPENLKNPENVENDLEERVDFYEMEEEEQVDLMYQIHDLVARIRDEGKQLREDSRIKQTTKHKMIKVGVRWVAKPVLLENTPDQALIQAGKKRIEQLRERLYEIGETPNIIEAYKRKIVRAYYESKMLASIENSEERLEQIKHIKEDIRAQSLKSFSGSVVGSQTTKLESLAAEELAISERIDGANSSEVGRNLLRIYELKGYSDAIQRHRMVEIPSVKQTVEQALEYMRGNQPFMLSGHLGSGKTEVARYAAKMYMLETGNFTEEQLLDPEALFDSLEPEIFSGGDESSVYDLIGKLKLVGRGSEDGAELANRVKALALAFKEHNFGEVPEAELAKIIIGKGDATETVFNYGPFGRALKRGVPIIIDEINIIPPEVISRINDIILQPVGTKIFLQENSNEPLIKTKGFAVLSTLNLGSQYAGIKEVNAAFKSRWISKEMDYPTVSESYDLILTTLLRKDRVRLPANFKEEYFEKMVDLSIVTSEIQGLFCGRTEGQSYMSTAHNATAERVQLKKAVVSTRDLLRKIVEPWKNSNFSESLDDIIAQRIIASETHSMDDQKILAEMFLRRGFFSDWTIEDFKKRSILSISQRELDALQSMMQTNEYIANDKDIIALKARLQVDSSALNRDLMIGLKE</sequence>
<dbReference type="EMBL" id="PFWT01000011">
    <property type="protein sequence ID" value="PJA46286.1"/>
    <property type="molecule type" value="Genomic_DNA"/>
</dbReference>
<dbReference type="GO" id="GO:0000027">
    <property type="term" value="P:ribosomal large subunit assembly"/>
    <property type="evidence" value="ECO:0007669"/>
    <property type="project" value="TreeGrafter"/>
</dbReference>
<evidence type="ECO:0000313" key="3">
    <source>
        <dbReference type="EMBL" id="PJA46286.1"/>
    </source>
</evidence>
<dbReference type="Gene3D" id="3.40.50.300">
    <property type="entry name" value="P-loop containing nucleotide triphosphate hydrolases"/>
    <property type="match status" value="1"/>
</dbReference>
<evidence type="ECO:0000256" key="1">
    <source>
        <dbReference type="ARBA" id="ARBA00022741"/>
    </source>
</evidence>
<dbReference type="Proteomes" id="UP000231263">
    <property type="component" value="Unassembled WGS sequence"/>
</dbReference>
<reference evidence="4" key="1">
    <citation type="submission" date="2017-09" db="EMBL/GenBank/DDBJ databases">
        <title>Depth-based differentiation of microbial function through sediment-hosted aquifers and enrichment of novel symbionts in the deep terrestrial subsurface.</title>
        <authorList>
            <person name="Probst A.J."/>
            <person name="Ladd B."/>
            <person name="Jarett J.K."/>
            <person name="Geller-Mcgrath D.E."/>
            <person name="Sieber C.M.K."/>
            <person name="Emerson J.B."/>
            <person name="Anantharaman K."/>
            <person name="Thomas B.C."/>
            <person name="Malmstrom R."/>
            <person name="Stieglmeier M."/>
            <person name="Klingl A."/>
            <person name="Woyke T."/>
            <person name="Ryan C.M."/>
            <person name="Banfield J.F."/>
        </authorList>
    </citation>
    <scope>NUCLEOTIDE SEQUENCE [LARGE SCALE GENOMIC DNA]</scope>
</reference>
<gene>
    <name evidence="3" type="ORF">CO173_03170</name>
</gene>
<dbReference type="PANTHER" id="PTHR48103">
    <property type="entry name" value="MIDASIN-RELATED"/>
    <property type="match status" value="1"/>
</dbReference>
<dbReference type="AlphaFoldDB" id="A0A2M7XEY0"/>
<comment type="caution">
    <text evidence="3">The sequence shown here is derived from an EMBL/GenBank/DDBJ whole genome shotgun (WGS) entry which is preliminary data.</text>
</comment>
<dbReference type="PANTHER" id="PTHR48103:SF2">
    <property type="entry name" value="MIDASIN"/>
    <property type="match status" value="1"/>
</dbReference>
<dbReference type="GO" id="GO:0030687">
    <property type="term" value="C:preribosome, large subunit precursor"/>
    <property type="evidence" value="ECO:0007669"/>
    <property type="project" value="TreeGrafter"/>
</dbReference>
<proteinExistence type="predicted"/>
<dbReference type="InterPro" id="IPR027417">
    <property type="entry name" value="P-loop_NTPase"/>
</dbReference>
<name>A0A2M7XEY0_9BACT</name>
<keyword evidence="2" id="KW-0067">ATP-binding</keyword>
<dbReference type="SUPFAM" id="SSF52540">
    <property type="entry name" value="P-loop containing nucleoside triphosphate hydrolases"/>
    <property type="match status" value="1"/>
</dbReference>
<evidence type="ECO:0000256" key="2">
    <source>
        <dbReference type="ARBA" id="ARBA00022840"/>
    </source>
</evidence>
<keyword evidence="1" id="KW-0547">Nucleotide-binding</keyword>
<organism evidence="3 4">
    <name type="scientific">Candidatus Uhrbacteria bacterium CG_4_9_14_3_um_filter_41_35</name>
    <dbReference type="NCBI Taxonomy" id="1975034"/>
    <lineage>
        <taxon>Bacteria</taxon>
        <taxon>Candidatus Uhriibacteriota</taxon>
    </lineage>
</organism>
<evidence type="ECO:0008006" key="5">
    <source>
        <dbReference type="Google" id="ProtNLM"/>
    </source>
</evidence>